<dbReference type="GeneID" id="39731405"/>
<dbReference type="VEuPathDB" id="PlasmoDB:PGAL8A_00287200"/>
<sequence>MVYKDFNDVIENKKSHNGNNYYEEKNTNNKMTYYMENNNENNIIKNNEIFSNYNYEDKKKLKDNPLNHYYSDHILSFLNNNNDTQEKHLKSLKGYKNSQKKLSQKDIDELRYKYKSDDYYGILYNNIYEKHHTCDNIKNKYNSLNYNKILVKDNDNRSLYSYDDIFDKNKRGSNSNLLFLSNRDYNNLNKNTFKIFNYEGKKNSNKVNENLEYCKNIINKNDNYNDEHFSPYNDDDDEKYKMHCYKSMNNEYDNLKGNFNYRKFITENFNSTNFKKSLGSSSILEEDEEKKKYTEDKKILYDTFFNITEKLEKIKNTKINKHKRNQDLGEEKKEFYSNSLDNITKKIILNEKSLDNNFYTKKKYNTCIYDNEMEKECDDLNDLKSYIKKFSPKKDTILVNDEDKERLNKGIIRNEDILKYNSVNHFCYSEDKNVQKKDIKEKFMDNQLNNTKKKNMNLDNLSLNSNNLKSTQLHMSALSHGSNDYSTLYDYVNYTKNQTKDYYCDEKVYNLSKSTYLPINNSNKDIKKSLFHNNNNSENYKNNMKENYFFQMSKLGDSFTQSNNELKPNLYTPKNFNINMKNNCISFHDQLIDKNNNDRDGYLYEINNKKSIKSTNDFNPCLNLSNNYKEKTSIKKFQDFDDCENRNLSENENENVIESIGKKYIFKDDEKLNDIFDLRKKKKINKDISANEEKEEKYNLKRIYENEMSTNNNNCNSSYYNTNNSSVNFCNYLRNRSYTRPMNIDDLNIDEDDNNIKMKYNYGKNNSLNCNTIFIFFLIHFLKLLYFLFRYLVHFILFFSFYIYHFLRKKSLKTIVISFLIAVVLILFVISAIIFSYRSMNIEYFDKDI</sequence>
<feature type="transmembrane region" description="Helical" evidence="1">
    <location>
        <begin position="773"/>
        <end position="803"/>
    </location>
</feature>
<dbReference type="RefSeq" id="XP_028528483.1">
    <property type="nucleotide sequence ID" value="XM_028671874.1"/>
</dbReference>
<feature type="transmembrane region" description="Helical" evidence="1">
    <location>
        <begin position="815"/>
        <end position="837"/>
    </location>
</feature>
<evidence type="ECO:0000256" key="1">
    <source>
        <dbReference type="SAM" id="Phobius"/>
    </source>
</evidence>
<dbReference type="AlphaFoldDB" id="A0A1J1GTV8"/>
<reference evidence="2" key="1">
    <citation type="submission" date="2015-04" db="EMBL/GenBank/DDBJ databases">
        <authorList>
            <consortium name="Pathogen Informatics"/>
        </authorList>
    </citation>
    <scope>NUCLEOTIDE SEQUENCE [LARGE SCALE GENOMIC DNA]</scope>
    <source>
        <strain evidence="2">8A</strain>
    </source>
</reference>
<keyword evidence="1" id="KW-1133">Transmembrane helix</keyword>
<proteinExistence type="predicted"/>
<gene>
    <name evidence="2" type="ORF">PGAL8A_00287200</name>
</gene>
<evidence type="ECO:0000313" key="3">
    <source>
        <dbReference type="Proteomes" id="UP000220797"/>
    </source>
</evidence>
<keyword evidence="3" id="KW-1185">Reference proteome</keyword>
<evidence type="ECO:0008006" key="4">
    <source>
        <dbReference type="Google" id="ProtNLM"/>
    </source>
</evidence>
<organism evidence="2 3">
    <name type="scientific">Plasmodium gallinaceum</name>
    <dbReference type="NCBI Taxonomy" id="5849"/>
    <lineage>
        <taxon>Eukaryota</taxon>
        <taxon>Sar</taxon>
        <taxon>Alveolata</taxon>
        <taxon>Apicomplexa</taxon>
        <taxon>Aconoidasida</taxon>
        <taxon>Haemosporida</taxon>
        <taxon>Plasmodiidae</taxon>
        <taxon>Plasmodium</taxon>
        <taxon>Plasmodium (Haemamoeba)</taxon>
    </lineage>
</organism>
<dbReference type="OrthoDB" id="372172at2759"/>
<accession>A0A1J1GTV8</accession>
<dbReference type="Proteomes" id="UP000220797">
    <property type="component" value="Unassembled WGS sequence"/>
</dbReference>
<evidence type="ECO:0000313" key="2">
    <source>
        <dbReference type="EMBL" id="CRG95675.1"/>
    </source>
</evidence>
<comment type="caution">
    <text evidence="2">The sequence shown here is derived from an EMBL/GenBank/DDBJ whole genome shotgun (WGS) entry which is preliminary data.</text>
</comment>
<keyword evidence="1" id="KW-0812">Transmembrane</keyword>
<keyword evidence="1" id="KW-0472">Membrane</keyword>
<dbReference type="OMA" id="SEHTDYC"/>
<dbReference type="EMBL" id="CVMV01000045">
    <property type="protein sequence ID" value="CRG95675.1"/>
    <property type="molecule type" value="Genomic_DNA"/>
</dbReference>
<name>A0A1J1GTV8_PLAGA</name>
<protein>
    <recommendedName>
        <fullName evidence="4">CCAAT-box DNA binding protein subunit B</fullName>
    </recommendedName>
</protein>